<name>A0A251XTR9_9MICO</name>
<dbReference type="EMBL" id="MDHJ01000001">
    <property type="protein sequence ID" value="OUE08916.1"/>
    <property type="molecule type" value="Genomic_DNA"/>
</dbReference>
<dbReference type="AlphaFoldDB" id="A0A251XTR9"/>
<comment type="caution">
    <text evidence="2">The sequence shown here is derived from an EMBL/GenBank/DDBJ whole genome shotgun (WGS) entry which is preliminary data.</text>
</comment>
<reference evidence="2 3" key="1">
    <citation type="submission" date="2016-08" db="EMBL/GenBank/DDBJ databases">
        <title>Genome sequence of Clavibacter michiganensis spp. strain CASJ009.</title>
        <authorList>
            <person name="Thapa S.P."/>
            <person name="Coaker G."/>
        </authorList>
    </citation>
    <scope>NUCLEOTIDE SEQUENCE [LARGE SCALE GENOMIC DNA]</scope>
    <source>
        <strain evidence="2">CASJ009</strain>
    </source>
</reference>
<evidence type="ECO:0000256" key="1">
    <source>
        <dbReference type="SAM" id="SignalP"/>
    </source>
</evidence>
<accession>A0A251XTR9</accession>
<evidence type="ECO:0000313" key="3">
    <source>
        <dbReference type="Proteomes" id="UP000195106"/>
    </source>
</evidence>
<sequence length="257" mass="27821">MNRSLPALVLVGALALGGALVAAPAQAAPQHNAYYSVPFSGDLYVTESYEGVRYSAPAYFDDWEADGFPRPVPATVAYRGFTWSSDIYADIQTEPGAASTLGLTYGQWRAAGSPKPTRDVLPVDSDVFKYSYSDELFVGVFSFGDDVPVNHKLTFGEYAALGYPSASTRSEGFRKLSWLPSIVGATVPTYEIAAIDFWTWEYWGKPTPQVVKSFTGDRFCQTAGSADIRYVGIAAPQGVKLSYGQWLEAGSPAPTRC</sequence>
<organism evidence="2 3">
    <name type="scientific">Clavibacter michiganensis</name>
    <dbReference type="NCBI Taxonomy" id="28447"/>
    <lineage>
        <taxon>Bacteria</taxon>
        <taxon>Bacillati</taxon>
        <taxon>Actinomycetota</taxon>
        <taxon>Actinomycetes</taxon>
        <taxon>Micrococcales</taxon>
        <taxon>Microbacteriaceae</taxon>
        <taxon>Clavibacter</taxon>
    </lineage>
</organism>
<dbReference type="Proteomes" id="UP000195106">
    <property type="component" value="Unassembled WGS sequence"/>
</dbReference>
<protein>
    <recommendedName>
        <fullName evidence="4">Secreted protein</fullName>
    </recommendedName>
</protein>
<evidence type="ECO:0008006" key="4">
    <source>
        <dbReference type="Google" id="ProtNLM"/>
    </source>
</evidence>
<proteinExistence type="predicted"/>
<feature type="signal peptide" evidence="1">
    <location>
        <begin position="1"/>
        <end position="27"/>
    </location>
</feature>
<keyword evidence="1" id="KW-0732">Signal</keyword>
<evidence type="ECO:0000313" key="2">
    <source>
        <dbReference type="EMBL" id="OUE08916.1"/>
    </source>
</evidence>
<gene>
    <name evidence="2" type="ORF">CMsap09_08225</name>
</gene>
<feature type="chain" id="PRO_5012242291" description="Secreted protein" evidence="1">
    <location>
        <begin position="28"/>
        <end position="257"/>
    </location>
</feature>